<dbReference type="InterPro" id="IPR002347">
    <property type="entry name" value="SDR_fam"/>
</dbReference>
<organism evidence="4 5">
    <name type="scientific">Amylocarpus encephaloides</name>
    <dbReference type="NCBI Taxonomy" id="45428"/>
    <lineage>
        <taxon>Eukaryota</taxon>
        <taxon>Fungi</taxon>
        <taxon>Dikarya</taxon>
        <taxon>Ascomycota</taxon>
        <taxon>Pezizomycotina</taxon>
        <taxon>Leotiomycetes</taxon>
        <taxon>Helotiales</taxon>
        <taxon>Helotiales incertae sedis</taxon>
        <taxon>Amylocarpus</taxon>
    </lineage>
</organism>
<protein>
    <submittedName>
        <fullName evidence="4">Uncharacterized protein</fullName>
    </submittedName>
</protein>
<keyword evidence="2" id="KW-0521">NADP</keyword>
<dbReference type="PANTHER" id="PTHR24320:SF252">
    <property type="entry name" value="DEHYDROGENASE_REDUCTASE FAMILY PROTEIN, PUTATIVE (AFU_ORTHOLOGUE AFUA_3G08550)-RELATED"/>
    <property type="match status" value="1"/>
</dbReference>
<dbReference type="InterPro" id="IPR036291">
    <property type="entry name" value="NAD(P)-bd_dom_sf"/>
</dbReference>
<comment type="similarity">
    <text evidence="1">Belongs to the short-chain dehydrogenases/reductases (SDR) family.</text>
</comment>
<dbReference type="GO" id="GO:0016491">
    <property type="term" value="F:oxidoreductase activity"/>
    <property type="evidence" value="ECO:0007669"/>
    <property type="project" value="UniProtKB-KW"/>
</dbReference>
<dbReference type="OrthoDB" id="542013at2759"/>
<dbReference type="Pfam" id="PF00106">
    <property type="entry name" value="adh_short"/>
    <property type="match status" value="1"/>
</dbReference>
<evidence type="ECO:0000313" key="5">
    <source>
        <dbReference type="Proteomes" id="UP000824998"/>
    </source>
</evidence>
<dbReference type="PRINTS" id="PR00081">
    <property type="entry name" value="GDHRDH"/>
</dbReference>
<name>A0A9P8BZ93_9HELO</name>
<proteinExistence type="inferred from homology"/>
<keyword evidence="3" id="KW-0560">Oxidoreductase</keyword>
<dbReference type="AlphaFoldDB" id="A0A9P8BZ93"/>
<dbReference type="EMBL" id="MU251943">
    <property type="protein sequence ID" value="KAG9228433.1"/>
    <property type="molecule type" value="Genomic_DNA"/>
</dbReference>
<dbReference type="Gene3D" id="3.40.50.720">
    <property type="entry name" value="NAD(P)-binding Rossmann-like Domain"/>
    <property type="match status" value="1"/>
</dbReference>
<evidence type="ECO:0000313" key="4">
    <source>
        <dbReference type="EMBL" id="KAG9228433.1"/>
    </source>
</evidence>
<evidence type="ECO:0000256" key="2">
    <source>
        <dbReference type="ARBA" id="ARBA00022857"/>
    </source>
</evidence>
<reference evidence="4" key="1">
    <citation type="journal article" date="2021" name="IMA Fungus">
        <title>Genomic characterization of three marine fungi, including Emericellopsis atlantica sp. nov. with signatures of a generalist lifestyle and marine biomass degradation.</title>
        <authorList>
            <person name="Hagestad O.C."/>
            <person name="Hou L."/>
            <person name="Andersen J.H."/>
            <person name="Hansen E.H."/>
            <person name="Altermark B."/>
            <person name="Li C."/>
            <person name="Kuhnert E."/>
            <person name="Cox R.J."/>
            <person name="Crous P.W."/>
            <person name="Spatafora J.W."/>
            <person name="Lail K."/>
            <person name="Amirebrahimi M."/>
            <person name="Lipzen A."/>
            <person name="Pangilinan J."/>
            <person name="Andreopoulos W."/>
            <person name="Hayes R.D."/>
            <person name="Ng V."/>
            <person name="Grigoriev I.V."/>
            <person name="Jackson S.A."/>
            <person name="Sutton T.D.S."/>
            <person name="Dobson A.D.W."/>
            <person name="Rama T."/>
        </authorList>
    </citation>
    <scope>NUCLEOTIDE SEQUENCE</scope>
    <source>
        <strain evidence="4">TRa018bII</strain>
    </source>
</reference>
<keyword evidence="5" id="KW-1185">Reference proteome</keyword>
<dbReference type="SUPFAM" id="SSF51735">
    <property type="entry name" value="NAD(P)-binding Rossmann-fold domains"/>
    <property type="match status" value="1"/>
</dbReference>
<gene>
    <name evidence="4" type="ORF">BJ875DRAFT_412617</name>
</gene>
<dbReference type="Proteomes" id="UP000824998">
    <property type="component" value="Unassembled WGS sequence"/>
</dbReference>
<sequence>MTVSKSLEMEPNRSNAGSIFIKSQHAKPVKIPRDIDLSRQVAIVTGASTGLGFHSCRHLLSLHLSHLIMPVRSLERGEDAASKLRKEFPAANIQVAMLEMSSYESIQAFVTRMHSERSRLDIVILNAGVSRMDYAVIEDTGHEEIFQVNYLSTVLLSVLILPLLKLKSPASAPGRLTIVNSGTALFAKFPNRHERPLLKSFDNKATWSSTGTYPCSKLLGHYFIAQLIRYVDAKDVIVNCVDPGLCKGTGLSRDVSGVLSIFYSLTKSMIGRSPEVGSSTFIDAAVVKGKESHGCFVMDWKITP</sequence>
<evidence type="ECO:0000256" key="1">
    <source>
        <dbReference type="ARBA" id="ARBA00006484"/>
    </source>
</evidence>
<dbReference type="PANTHER" id="PTHR24320">
    <property type="entry name" value="RETINOL DEHYDROGENASE"/>
    <property type="match status" value="1"/>
</dbReference>
<accession>A0A9P8BZ93</accession>
<comment type="caution">
    <text evidence="4">The sequence shown here is derived from an EMBL/GenBank/DDBJ whole genome shotgun (WGS) entry which is preliminary data.</text>
</comment>
<evidence type="ECO:0000256" key="3">
    <source>
        <dbReference type="ARBA" id="ARBA00023002"/>
    </source>
</evidence>